<dbReference type="AlphaFoldDB" id="A0A5B2VAP9"/>
<dbReference type="InterPro" id="IPR020476">
    <property type="entry name" value="Nudix_hydrolase"/>
</dbReference>
<dbReference type="GO" id="GO:0016787">
    <property type="term" value="F:hydrolase activity"/>
    <property type="evidence" value="ECO:0007669"/>
    <property type="project" value="UniProtKB-KW"/>
</dbReference>
<evidence type="ECO:0000256" key="4">
    <source>
        <dbReference type="SAM" id="MobiDB-lite"/>
    </source>
</evidence>
<keyword evidence="2 3" id="KW-0378">Hydrolase</keyword>
<comment type="caution">
    <text evidence="6">The sequence shown here is derived from an EMBL/GenBank/DDBJ whole genome shotgun (WGS) entry which is preliminary data.</text>
</comment>
<dbReference type="PRINTS" id="PR00502">
    <property type="entry name" value="NUDIXFAMILY"/>
</dbReference>
<dbReference type="CDD" id="cd04673">
    <property type="entry name" value="NUDIX_ADPRase"/>
    <property type="match status" value="1"/>
</dbReference>
<evidence type="ECO:0000256" key="3">
    <source>
        <dbReference type="RuleBase" id="RU003476"/>
    </source>
</evidence>
<evidence type="ECO:0000256" key="1">
    <source>
        <dbReference type="ARBA" id="ARBA00001946"/>
    </source>
</evidence>
<dbReference type="SUPFAM" id="SSF55811">
    <property type="entry name" value="Nudix"/>
    <property type="match status" value="1"/>
</dbReference>
<dbReference type="OrthoDB" id="9761969at2"/>
<accession>A0A5B2VAP9</accession>
<gene>
    <name evidence="6" type="ORF">F0L46_15295</name>
</gene>
<comment type="cofactor">
    <cofactor evidence="1">
        <name>Mg(2+)</name>
        <dbReference type="ChEBI" id="CHEBI:18420"/>
    </cofactor>
</comment>
<dbReference type="Proteomes" id="UP000323142">
    <property type="component" value="Unassembled WGS sequence"/>
</dbReference>
<dbReference type="PROSITE" id="PS51462">
    <property type="entry name" value="NUDIX"/>
    <property type="match status" value="1"/>
</dbReference>
<sequence length="202" mass="21922">MRGWGDRLISVAPPHPRPLPHGRGELRVIQGSLRGCKTAPRRLTPRPACVHPSPVTLDRTYPARPFLAASVAVFRDGRVLVASRSKPPAQGLFSLPGGLVEPGETLAQAALRELREEVGVEAEIVGFVNHVEIVERDERDRVRHHFVVCAHAARWVSGEPSPGAEAIEVRWVTQAELQSLPATPGLASLLGEAFARMERVGA</sequence>
<dbReference type="PANTHER" id="PTHR43736">
    <property type="entry name" value="ADP-RIBOSE PYROPHOSPHATASE"/>
    <property type="match status" value="1"/>
</dbReference>
<dbReference type="InterPro" id="IPR000086">
    <property type="entry name" value="NUDIX_hydrolase_dom"/>
</dbReference>
<dbReference type="Pfam" id="PF00293">
    <property type="entry name" value="NUDIX"/>
    <property type="match status" value="1"/>
</dbReference>
<dbReference type="InterPro" id="IPR020084">
    <property type="entry name" value="NUDIX_hydrolase_CS"/>
</dbReference>
<dbReference type="Gene3D" id="3.90.79.10">
    <property type="entry name" value="Nucleoside Triphosphate Pyrophosphohydrolase"/>
    <property type="match status" value="1"/>
</dbReference>
<comment type="similarity">
    <text evidence="3">Belongs to the Nudix hydrolase family.</text>
</comment>
<dbReference type="PROSITE" id="PS00893">
    <property type="entry name" value="NUDIX_BOX"/>
    <property type="match status" value="1"/>
</dbReference>
<reference evidence="6 7" key="1">
    <citation type="submission" date="2019-09" db="EMBL/GenBank/DDBJ databases">
        <title>Salinarimonas rosea gen. nov., sp. nov., a new member of the a-2 subgroup of the Proteobacteria.</title>
        <authorList>
            <person name="Liu J."/>
        </authorList>
    </citation>
    <scope>NUCLEOTIDE SEQUENCE [LARGE SCALE GENOMIC DNA]</scope>
    <source>
        <strain evidence="6 7">BN140002</strain>
    </source>
</reference>
<protein>
    <submittedName>
        <fullName evidence="6">NUDIX hydrolase</fullName>
    </submittedName>
</protein>
<dbReference type="PANTHER" id="PTHR43736:SF1">
    <property type="entry name" value="DIHYDRONEOPTERIN TRIPHOSPHATE DIPHOSPHATASE"/>
    <property type="match status" value="1"/>
</dbReference>
<reference evidence="6 7" key="2">
    <citation type="submission" date="2019-09" db="EMBL/GenBank/DDBJ databases">
        <authorList>
            <person name="Jin C."/>
        </authorList>
    </citation>
    <scope>NUCLEOTIDE SEQUENCE [LARGE SCALE GENOMIC DNA]</scope>
    <source>
        <strain evidence="6 7">BN140002</strain>
    </source>
</reference>
<feature type="region of interest" description="Disordered" evidence="4">
    <location>
        <begin position="1"/>
        <end position="23"/>
    </location>
</feature>
<name>A0A5B2VAP9_9HYPH</name>
<evidence type="ECO:0000259" key="5">
    <source>
        <dbReference type="PROSITE" id="PS51462"/>
    </source>
</evidence>
<dbReference type="EMBL" id="VUOA01000028">
    <property type="protein sequence ID" value="KAA2236081.1"/>
    <property type="molecule type" value="Genomic_DNA"/>
</dbReference>
<feature type="domain" description="Nudix hydrolase" evidence="5">
    <location>
        <begin position="64"/>
        <end position="194"/>
    </location>
</feature>
<evidence type="ECO:0000313" key="6">
    <source>
        <dbReference type="EMBL" id="KAA2236081.1"/>
    </source>
</evidence>
<evidence type="ECO:0000256" key="2">
    <source>
        <dbReference type="ARBA" id="ARBA00022801"/>
    </source>
</evidence>
<proteinExistence type="inferred from homology"/>
<dbReference type="InterPro" id="IPR015797">
    <property type="entry name" value="NUDIX_hydrolase-like_dom_sf"/>
</dbReference>
<evidence type="ECO:0000313" key="7">
    <source>
        <dbReference type="Proteomes" id="UP000323142"/>
    </source>
</evidence>
<organism evidence="6 7">
    <name type="scientific">Salinarimonas soli</name>
    <dbReference type="NCBI Taxonomy" id="1638099"/>
    <lineage>
        <taxon>Bacteria</taxon>
        <taxon>Pseudomonadati</taxon>
        <taxon>Pseudomonadota</taxon>
        <taxon>Alphaproteobacteria</taxon>
        <taxon>Hyphomicrobiales</taxon>
        <taxon>Salinarimonadaceae</taxon>
        <taxon>Salinarimonas</taxon>
    </lineage>
</organism>
<keyword evidence="7" id="KW-1185">Reference proteome</keyword>